<evidence type="ECO:0000256" key="1">
    <source>
        <dbReference type="ARBA" id="ARBA00023122"/>
    </source>
</evidence>
<feature type="domain" description="CBS" evidence="3">
    <location>
        <begin position="64"/>
        <end position="122"/>
    </location>
</feature>
<dbReference type="InterPro" id="IPR000644">
    <property type="entry name" value="CBS_dom"/>
</dbReference>
<dbReference type="InterPro" id="IPR046342">
    <property type="entry name" value="CBS_dom_sf"/>
</dbReference>
<dbReference type="SMART" id="SM00116">
    <property type="entry name" value="CBS"/>
    <property type="match status" value="2"/>
</dbReference>
<feature type="domain" description="CBS" evidence="3">
    <location>
        <begin position="7"/>
        <end position="63"/>
    </location>
</feature>
<dbReference type="PANTHER" id="PTHR43080:SF2">
    <property type="entry name" value="CBS DOMAIN-CONTAINING PROTEIN"/>
    <property type="match status" value="1"/>
</dbReference>
<name>A0ABV9NW30_9BACI</name>
<evidence type="ECO:0000259" key="3">
    <source>
        <dbReference type="PROSITE" id="PS51371"/>
    </source>
</evidence>
<dbReference type="InterPro" id="IPR051257">
    <property type="entry name" value="Diverse_CBS-Domain"/>
</dbReference>
<evidence type="ECO:0000313" key="5">
    <source>
        <dbReference type="Proteomes" id="UP001595896"/>
    </source>
</evidence>
<organism evidence="4 5">
    <name type="scientific">Bacillus daqingensis</name>
    <dbReference type="NCBI Taxonomy" id="872396"/>
    <lineage>
        <taxon>Bacteria</taxon>
        <taxon>Bacillati</taxon>
        <taxon>Bacillota</taxon>
        <taxon>Bacilli</taxon>
        <taxon>Bacillales</taxon>
        <taxon>Bacillaceae</taxon>
        <taxon>Bacillus</taxon>
    </lineage>
</organism>
<dbReference type="SUPFAM" id="SSF55021">
    <property type="entry name" value="ACT-like"/>
    <property type="match status" value="1"/>
</dbReference>
<dbReference type="Pfam" id="PF00571">
    <property type="entry name" value="CBS"/>
    <property type="match status" value="2"/>
</dbReference>
<dbReference type="CDD" id="cd04584">
    <property type="entry name" value="CBS_pair_AcuB_like"/>
    <property type="match status" value="1"/>
</dbReference>
<accession>A0ABV9NW30</accession>
<keyword evidence="5" id="KW-1185">Reference proteome</keyword>
<dbReference type="RefSeq" id="WP_377910161.1">
    <property type="nucleotide sequence ID" value="NZ_JBHSGK010000013.1"/>
</dbReference>
<dbReference type="SUPFAM" id="SSF54631">
    <property type="entry name" value="CBS-domain pair"/>
    <property type="match status" value="1"/>
</dbReference>
<dbReference type="Proteomes" id="UP001595896">
    <property type="component" value="Unassembled WGS sequence"/>
</dbReference>
<evidence type="ECO:0000256" key="2">
    <source>
        <dbReference type="PROSITE-ProRule" id="PRU00703"/>
    </source>
</evidence>
<dbReference type="PANTHER" id="PTHR43080">
    <property type="entry name" value="CBS DOMAIN-CONTAINING PROTEIN CBSX3, MITOCHONDRIAL"/>
    <property type="match status" value="1"/>
</dbReference>
<protein>
    <submittedName>
        <fullName evidence="4">CBS and ACT domain-containing protein</fullName>
    </submittedName>
</protein>
<comment type="caution">
    <text evidence="4">The sequence shown here is derived from an EMBL/GenBank/DDBJ whole genome shotgun (WGS) entry which is preliminary data.</text>
</comment>
<dbReference type="Gene3D" id="3.10.580.10">
    <property type="entry name" value="CBS-domain"/>
    <property type="match status" value="1"/>
</dbReference>
<reference evidence="5" key="1">
    <citation type="journal article" date="2019" name="Int. J. Syst. Evol. Microbiol.">
        <title>The Global Catalogue of Microorganisms (GCM) 10K type strain sequencing project: providing services to taxonomists for standard genome sequencing and annotation.</title>
        <authorList>
            <consortium name="The Broad Institute Genomics Platform"/>
            <consortium name="The Broad Institute Genome Sequencing Center for Infectious Disease"/>
            <person name="Wu L."/>
            <person name="Ma J."/>
        </authorList>
    </citation>
    <scope>NUCLEOTIDE SEQUENCE [LARGE SCALE GENOMIC DNA]</scope>
    <source>
        <strain evidence="5">JCM 12165</strain>
    </source>
</reference>
<gene>
    <name evidence="4" type="ORF">ACFO4L_13300</name>
</gene>
<proteinExistence type="predicted"/>
<evidence type="ECO:0000313" key="4">
    <source>
        <dbReference type="EMBL" id="MFC4737573.1"/>
    </source>
</evidence>
<dbReference type="PROSITE" id="PS51371">
    <property type="entry name" value="CBS"/>
    <property type="match status" value="2"/>
</dbReference>
<sequence>MKIEEVMQKDVITISSNKSVTEAAKAMKQHDVRHLPVVDEDGLEGVLSNRDVRGVDSGTVADYMTRHVHTCLPGDFVEDAAHQMLENKIHCLPVIDPNEKVIGILTDTDLLRTLVRLTGSDRPSSRVEVEVDDKSGKLADVTAVAKEHAQNIRSIFVIPAEDGRMRIVMRLQTMNPGRFAQALKENGCELIWPEEPEMTL</sequence>
<dbReference type="Gene3D" id="3.30.2130.10">
    <property type="entry name" value="VC0802-like"/>
    <property type="match status" value="1"/>
</dbReference>
<keyword evidence="1 2" id="KW-0129">CBS domain</keyword>
<dbReference type="EMBL" id="JBHSGK010000013">
    <property type="protein sequence ID" value="MFC4737573.1"/>
    <property type="molecule type" value="Genomic_DNA"/>
</dbReference>
<dbReference type="InterPro" id="IPR045865">
    <property type="entry name" value="ACT-like_dom_sf"/>
</dbReference>